<dbReference type="AlphaFoldDB" id="A0A840I5W4"/>
<organism evidence="1 2">
    <name type="scientific">Parvularcula dongshanensis</name>
    <dbReference type="NCBI Taxonomy" id="1173995"/>
    <lineage>
        <taxon>Bacteria</taxon>
        <taxon>Pseudomonadati</taxon>
        <taxon>Pseudomonadota</taxon>
        <taxon>Alphaproteobacteria</taxon>
        <taxon>Parvularculales</taxon>
        <taxon>Parvularculaceae</taxon>
        <taxon>Parvularcula</taxon>
    </lineage>
</organism>
<dbReference type="EMBL" id="JACHOB010000008">
    <property type="protein sequence ID" value="MBB4660336.1"/>
    <property type="molecule type" value="Genomic_DNA"/>
</dbReference>
<dbReference type="SUPFAM" id="SSF52091">
    <property type="entry name" value="SpoIIaa-like"/>
    <property type="match status" value="1"/>
</dbReference>
<dbReference type="Proteomes" id="UP000563524">
    <property type="component" value="Unassembled WGS sequence"/>
</dbReference>
<gene>
    <name evidence="1" type="ORF">GGQ59_002886</name>
</gene>
<reference evidence="1 2" key="1">
    <citation type="submission" date="2020-08" db="EMBL/GenBank/DDBJ databases">
        <title>Genomic Encyclopedia of Type Strains, Phase IV (KMG-IV): sequencing the most valuable type-strain genomes for metagenomic binning, comparative biology and taxonomic classification.</title>
        <authorList>
            <person name="Goeker M."/>
        </authorList>
    </citation>
    <scope>NUCLEOTIDE SEQUENCE [LARGE SCALE GENOMIC DNA]</scope>
    <source>
        <strain evidence="1 2">DSM 102850</strain>
    </source>
</reference>
<dbReference type="Pfam" id="PF11964">
    <property type="entry name" value="SpoIIAA-like"/>
    <property type="match status" value="1"/>
</dbReference>
<dbReference type="InterPro" id="IPR021866">
    <property type="entry name" value="SpoIIAA-like"/>
</dbReference>
<dbReference type="Gene3D" id="3.40.50.10600">
    <property type="entry name" value="SpoIIaa-like domains"/>
    <property type="match status" value="1"/>
</dbReference>
<comment type="caution">
    <text evidence="1">The sequence shown here is derived from an EMBL/GenBank/DDBJ whole genome shotgun (WGS) entry which is preliminary data.</text>
</comment>
<proteinExistence type="predicted"/>
<dbReference type="RefSeq" id="WP_183819786.1">
    <property type="nucleotide sequence ID" value="NZ_JACHOB010000008.1"/>
</dbReference>
<evidence type="ECO:0008006" key="3">
    <source>
        <dbReference type="Google" id="ProtNLM"/>
    </source>
</evidence>
<accession>A0A840I5W4</accession>
<name>A0A840I5W4_9PROT</name>
<dbReference type="InterPro" id="IPR036513">
    <property type="entry name" value="STAS_dom_sf"/>
</dbReference>
<protein>
    <recommendedName>
        <fullName evidence="3">STAS/SEC14 domain-containing protein</fullName>
    </recommendedName>
</protein>
<evidence type="ECO:0000313" key="2">
    <source>
        <dbReference type="Proteomes" id="UP000563524"/>
    </source>
</evidence>
<dbReference type="InterPro" id="IPR038396">
    <property type="entry name" value="SpoIIAA-like_sf"/>
</dbReference>
<keyword evidence="2" id="KW-1185">Reference proteome</keyword>
<evidence type="ECO:0000313" key="1">
    <source>
        <dbReference type="EMBL" id="MBB4660336.1"/>
    </source>
</evidence>
<sequence length="125" mass="13870">MLNVETTAPNRLHLNLKGRMDANAMTIGLDALVEQAAQMENARVLYTVEGDFEVPTPGALLIELPRLPRLFALLHRFERCAVVAPQAWVRQVAEAEGHLLPGLEIKAFTPDDREAAERWLEASDG</sequence>